<evidence type="ECO:0000256" key="10">
    <source>
        <dbReference type="ARBA" id="ARBA00023157"/>
    </source>
</evidence>
<evidence type="ECO:0000256" key="13">
    <source>
        <dbReference type="PIRSR" id="PIRSR000350-2"/>
    </source>
</evidence>
<reference evidence="19 20" key="1">
    <citation type="submission" date="2019-01" db="EMBL/GenBank/DDBJ databases">
        <title>Sinorhodobacter populi sp. nov. isolated from the symptomatic bark tissue of Populus euramericana canker.</title>
        <authorList>
            <person name="Xu G."/>
        </authorList>
    </citation>
    <scope>NUCLEOTIDE SEQUENCE [LARGE SCALE GENOMIC DNA]</scope>
    <source>
        <strain evidence="19 20">2D-5</strain>
    </source>
</reference>
<comment type="miscellaneous">
    <text evidence="16">The active site is a redox-active disulfide bond.</text>
</comment>
<dbReference type="PANTHER" id="PTHR22912">
    <property type="entry name" value="DISULFIDE OXIDOREDUCTASE"/>
    <property type="match status" value="1"/>
</dbReference>
<comment type="cofactor">
    <cofactor evidence="14 16">
        <name>FAD</name>
        <dbReference type="ChEBI" id="CHEBI:57692"/>
    </cofactor>
    <text evidence="14 16">Binds 1 FAD per subunit.</text>
</comment>
<feature type="domain" description="FAD/NAD(P)-binding" evidence="18">
    <location>
        <begin position="5"/>
        <end position="326"/>
    </location>
</feature>
<keyword evidence="9 14" id="KW-0520">NAD</keyword>
<evidence type="ECO:0000256" key="7">
    <source>
        <dbReference type="ARBA" id="ARBA00022827"/>
    </source>
</evidence>
<dbReference type="Pfam" id="PF02852">
    <property type="entry name" value="Pyr_redox_dim"/>
    <property type="match status" value="1"/>
</dbReference>
<dbReference type="PANTHER" id="PTHR22912:SF217">
    <property type="entry name" value="DIHYDROLIPOYL DEHYDROGENASE"/>
    <property type="match status" value="1"/>
</dbReference>
<comment type="similarity">
    <text evidence="2 16">Belongs to the class-I pyridine nucleotide-disulfide oxidoreductase family.</text>
</comment>
<evidence type="ECO:0000256" key="11">
    <source>
        <dbReference type="ARBA" id="ARBA00023284"/>
    </source>
</evidence>
<proteinExistence type="inferred from homology"/>
<dbReference type="Gene3D" id="3.50.50.60">
    <property type="entry name" value="FAD/NAD(P)-binding domain"/>
    <property type="match status" value="2"/>
</dbReference>
<dbReference type="InterPro" id="IPR036188">
    <property type="entry name" value="FAD/NAD-bd_sf"/>
</dbReference>
<comment type="catalytic activity">
    <reaction evidence="12 16">
        <text>N(6)-[(R)-dihydrolipoyl]-L-lysyl-[protein] + NAD(+) = N(6)-[(R)-lipoyl]-L-lysyl-[protein] + NADH + H(+)</text>
        <dbReference type="Rhea" id="RHEA:15045"/>
        <dbReference type="Rhea" id="RHEA-COMP:10474"/>
        <dbReference type="Rhea" id="RHEA-COMP:10475"/>
        <dbReference type="ChEBI" id="CHEBI:15378"/>
        <dbReference type="ChEBI" id="CHEBI:57540"/>
        <dbReference type="ChEBI" id="CHEBI:57945"/>
        <dbReference type="ChEBI" id="CHEBI:83099"/>
        <dbReference type="ChEBI" id="CHEBI:83100"/>
        <dbReference type="EC" id="1.8.1.4"/>
    </reaction>
</comment>
<evidence type="ECO:0000256" key="3">
    <source>
        <dbReference type="ARBA" id="ARBA00012608"/>
    </source>
</evidence>
<name>A0A443J4R9_9RHOB</name>
<evidence type="ECO:0000256" key="15">
    <source>
        <dbReference type="PIRSR" id="PIRSR000350-4"/>
    </source>
</evidence>
<evidence type="ECO:0000256" key="8">
    <source>
        <dbReference type="ARBA" id="ARBA00023002"/>
    </source>
</evidence>
<evidence type="ECO:0000256" key="12">
    <source>
        <dbReference type="ARBA" id="ARBA00049187"/>
    </source>
</evidence>
<dbReference type="InterPro" id="IPR004099">
    <property type="entry name" value="Pyr_nucl-diS_OxRdtase_dimer"/>
</dbReference>
<feature type="binding site" evidence="14">
    <location>
        <position position="271"/>
    </location>
    <ligand>
        <name>NAD(+)</name>
        <dbReference type="ChEBI" id="CHEBI:57540"/>
    </ligand>
</feature>
<keyword evidence="20" id="KW-1185">Reference proteome</keyword>
<dbReference type="EMBL" id="SAUW01000001">
    <property type="protein sequence ID" value="RWR15558.1"/>
    <property type="molecule type" value="Genomic_DNA"/>
</dbReference>
<dbReference type="Pfam" id="PF07992">
    <property type="entry name" value="Pyr_redox_2"/>
    <property type="match status" value="1"/>
</dbReference>
<evidence type="ECO:0000259" key="17">
    <source>
        <dbReference type="Pfam" id="PF02852"/>
    </source>
</evidence>
<dbReference type="FunFam" id="3.30.390.30:FF:000001">
    <property type="entry name" value="Dihydrolipoyl dehydrogenase"/>
    <property type="match status" value="1"/>
</dbReference>
<dbReference type="SUPFAM" id="SSF55424">
    <property type="entry name" value="FAD/NAD-linked reductases, dimerisation (C-terminal) domain"/>
    <property type="match status" value="1"/>
</dbReference>
<dbReference type="Gene3D" id="3.30.390.30">
    <property type="match status" value="1"/>
</dbReference>
<keyword evidence="6 16" id="KW-0285">Flavoprotein</keyword>
<dbReference type="EC" id="1.8.1.4" evidence="3 16"/>
<feature type="domain" description="Pyridine nucleotide-disulphide oxidoreductase dimerisation" evidence="17">
    <location>
        <begin position="347"/>
        <end position="455"/>
    </location>
</feature>
<feature type="active site" description="Proton acceptor" evidence="13">
    <location>
        <position position="445"/>
    </location>
</feature>
<comment type="caution">
    <text evidence="19">The sequence shown here is derived from an EMBL/GenBank/DDBJ whole genome shotgun (WGS) entry which is preliminary data.</text>
</comment>
<keyword evidence="11 16" id="KW-0676">Redox-active center</keyword>
<dbReference type="NCBIfam" id="TIGR01350">
    <property type="entry name" value="lipoamide_DH"/>
    <property type="match status" value="1"/>
</dbReference>
<dbReference type="InterPro" id="IPR050151">
    <property type="entry name" value="Class-I_Pyr_Nuc-Dis_Oxidored"/>
</dbReference>
<dbReference type="PIRSF" id="PIRSF000350">
    <property type="entry name" value="Mercury_reductase_MerA"/>
    <property type="match status" value="1"/>
</dbReference>
<dbReference type="GO" id="GO:0004148">
    <property type="term" value="F:dihydrolipoyl dehydrogenase (NADH) activity"/>
    <property type="evidence" value="ECO:0007669"/>
    <property type="project" value="UniProtKB-EC"/>
</dbReference>
<evidence type="ECO:0000313" key="20">
    <source>
        <dbReference type="Proteomes" id="UP000285710"/>
    </source>
</evidence>
<evidence type="ECO:0000256" key="2">
    <source>
        <dbReference type="ARBA" id="ARBA00007532"/>
    </source>
</evidence>
<feature type="binding site" evidence="14">
    <location>
        <position position="311"/>
    </location>
    <ligand>
        <name>FAD</name>
        <dbReference type="ChEBI" id="CHEBI:57692"/>
    </ligand>
</feature>
<feature type="binding site" evidence="14">
    <location>
        <begin position="181"/>
        <end position="188"/>
    </location>
    <ligand>
        <name>NAD(+)</name>
        <dbReference type="ChEBI" id="CHEBI:57540"/>
    </ligand>
</feature>
<reference evidence="19 20" key="2">
    <citation type="submission" date="2019-01" db="EMBL/GenBank/DDBJ databases">
        <authorList>
            <person name="Li Y."/>
        </authorList>
    </citation>
    <scope>NUCLEOTIDE SEQUENCE [LARGE SCALE GENOMIC DNA]</scope>
    <source>
        <strain evidence="19 20">2D-5</strain>
    </source>
</reference>
<dbReference type="GO" id="GO:0050660">
    <property type="term" value="F:flavin adenine dinucleotide binding"/>
    <property type="evidence" value="ECO:0007669"/>
    <property type="project" value="InterPro"/>
</dbReference>
<sequence>MSGSYDVLVIGGGPGGYIAAIRAAQLGLKAALVERRHLGGICLNWGCIPTKALLQGAEFSHALKDKAPMLGFDVALNGFELSKLVGHSRSVSERLAGGVGYLLKKNGVTVYDGTARLTGKGQVEVEAKDGAKTPLTAAHVILATGARPRVFPGINPDGENVWVSSDALVPKAVPETLLVIGSGAIGAEFASLFNDLGTKVHLVEMAPTIMPNEDAEVAAFVRKQFQRRGMEIHEGTKVVSVTPGPSGVVCRLSGPAGEVELTVDKVLSATGVVPNVEDLGLEALGVELDRGFIKTDAFCRTNVFGLYAIGDVAGPPCLAHKASHEGVLCVEALAGVAGVHPMNRATIPGCTYTRPQVASFGLTEAAAKKNGIAVKIGRFNFQANGKALAMGEAEGFVKVLFDKETGELLGAHMVGPDVTEMIQGYGIAQHLEATEESLAQVVFAHPTLSEAMHEAVLDALGRALNQ</sequence>
<evidence type="ECO:0000313" key="19">
    <source>
        <dbReference type="EMBL" id="RWR15558.1"/>
    </source>
</evidence>
<dbReference type="InterPro" id="IPR012999">
    <property type="entry name" value="Pyr_OxRdtase_I_AS"/>
</dbReference>
<organism evidence="19 20">
    <name type="scientific">Paenirhodobacter populi</name>
    <dbReference type="NCBI Taxonomy" id="2306993"/>
    <lineage>
        <taxon>Bacteria</taxon>
        <taxon>Pseudomonadati</taxon>
        <taxon>Pseudomonadota</taxon>
        <taxon>Alphaproteobacteria</taxon>
        <taxon>Rhodobacterales</taxon>
        <taxon>Rhodobacter group</taxon>
        <taxon>Paenirhodobacter</taxon>
    </lineage>
</organism>
<keyword evidence="7 14" id="KW-0274">FAD</keyword>
<dbReference type="PRINTS" id="PR00411">
    <property type="entry name" value="PNDRDTASEI"/>
</dbReference>
<accession>A0A443J4R9</accession>
<dbReference type="GO" id="GO:0006103">
    <property type="term" value="P:2-oxoglutarate metabolic process"/>
    <property type="evidence" value="ECO:0007669"/>
    <property type="project" value="TreeGrafter"/>
</dbReference>
<evidence type="ECO:0000259" key="18">
    <source>
        <dbReference type="Pfam" id="PF07992"/>
    </source>
</evidence>
<evidence type="ECO:0000256" key="14">
    <source>
        <dbReference type="PIRSR" id="PIRSR000350-3"/>
    </source>
</evidence>
<gene>
    <name evidence="19" type="primary">lpdA</name>
    <name evidence="19" type="ORF">D2T33_01405</name>
</gene>
<dbReference type="Proteomes" id="UP000285710">
    <property type="component" value="Unassembled WGS sequence"/>
</dbReference>
<keyword evidence="5" id="KW-0963">Cytoplasm</keyword>
<dbReference type="AlphaFoldDB" id="A0A443J4R9"/>
<dbReference type="PROSITE" id="PS00076">
    <property type="entry name" value="PYRIDINE_REDOX_1"/>
    <property type="match status" value="1"/>
</dbReference>
<evidence type="ECO:0000256" key="4">
    <source>
        <dbReference type="ARBA" id="ARBA00016961"/>
    </source>
</evidence>
<feature type="binding site" evidence="14">
    <location>
        <position position="204"/>
    </location>
    <ligand>
        <name>NAD(+)</name>
        <dbReference type="ChEBI" id="CHEBI:57540"/>
    </ligand>
</feature>
<evidence type="ECO:0000256" key="16">
    <source>
        <dbReference type="RuleBase" id="RU003692"/>
    </source>
</evidence>
<evidence type="ECO:0000256" key="1">
    <source>
        <dbReference type="ARBA" id="ARBA00004496"/>
    </source>
</evidence>
<evidence type="ECO:0000256" key="6">
    <source>
        <dbReference type="ARBA" id="ARBA00022630"/>
    </source>
</evidence>
<feature type="binding site" evidence="14">
    <location>
        <position position="51"/>
    </location>
    <ligand>
        <name>FAD</name>
        <dbReference type="ChEBI" id="CHEBI:57692"/>
    </ligand>
</feature>
<protein>
    <recommendedName>
        <fullName evidence="4 16">Dihydrolipoyl dehydrogenase</fullName>
        <ecNumber evidence="3 16">1.8.1.4</ecNumber>
    </recommendedName>
</protein>
<dbReference type="InterPro" id="IPR023753">
    <property type="entry name" value="FAD/NAD-binding_dom"/>
</dbReference>
<comment type="subcellular location">
    <subcellularLocation>
        <location evidence="1">Cytoplasm</location>
    </subcellularLocation>
</comment>
<dbReference type="InterPro" id="IPR006258">
    <property type="entry name" value="Lipoamide_DH"/>
</dbReference>
<keyword evidence="8 16" id="KW-0560">Oxidoreductase</keyword>
<dbReference type="GO" id="GO:0005737">
    <property type="term" value="C:cytoplasm"/>
    <property type="evidence" value="ECO:0007669"/>
    <property type="project" value="UniProtKB-SubCell"/>
</dbReference>
<dbReference type="PRINTS" id="PR00368">
    <property type="entry name" value="FADPNR"/>
</dbReference>
<dbReference type="SUPFAM" id="SSF51905">
    <property type="entry name" value="FAD/NAD(P)-binding domain"/>
    <property type="match status" value="1"/>
</dbReference>
<keyword evidence="14" id="KW-0547">Nucleotide-binding</keyword>
<dbReference type="InterPro" id="IPR001100">
    <property type="entry name" value="Pyr_nuc-diS_OxRdtase"/>
</dbReference>
<keyword evidence="10" id="KW-1015">Disulfide bond</keyword>
<feature type="disulfide bond" description="Redox-active" evidence="15">
    <location>
        <begin position="42"/>
        <end position="47"/>
    </location>
</feature>
<dbReference type="RefSeq" id="WP_128184873.1">
    <property type="nucleotide sequence ID" value="NZ_SAUV01000013.1"/>
</dbReference>
<evidence type="ECO:0000256" key="9">
    <source>
        <dbReference type="ARBA" id="ARBA00023027"/>
    </source>
</evidence>
<dbReference type="InterPro" id="IPR016156">
    <property type="entry name" value="FAD/NAD-linked_Rdtase_dimer_sf"/>
</dbReference>
<evidence type="ECO:0000256" key="5">
    <source>
        <dbReference type="ARBA" id="ARBA00022490"/>
    </source>
</evidence>